<name>A0A9P9WZV3_9PEZI</name>
<protein>
    <submittedName>
        <fullName evidence="1">Uncharacterized protein</fullName>
    </submittedName>
</protein>
<reference evidence="1" key="1">
    <citation type="submission" date="2019-01" db="EMBL/GenBank/DDBJ databases">
        <title>Colletotrichum abscissum LGMF1257.</title>
        <authorList>
            <person name="Baroncelli R."/>
        </authorList>
    </citation>
    <scope>NUCLEOTIDE SEQUENCE</scope>
    <source>
        <strain evidence="1">Ca142</strain>
    </source>
</reference>
<dbReference type="EMBL" id="SDAQ01000258">
    <property type="protein sequence ID" value="KAI3528442.1"/>
    <property type="molecule type" value="Genomic_DNA"/>
</dbReference>
<comment type="caution">
    <text evidence="1">The sequence shown here is derived from an EMBL/GenBank/DDBJ whole genome shotgun (WGS) entry which is preliminary data.</text>
</comment>
<proteinExistence type="predicted"/>
<keyword evidence="2" id="KW-1185">Reference proteome</keyword>
<sequence>MTAGDEQIDRSVASQQVVAVRISPYLAEVKLDQLTFITTRCVRFGSDPCGTVRTPKLTVALTLYIALQKRIFFPLRKTKPAGDRHGDPFAKYIARNIWSECDMRKRVEKWALGRV</sequence>
<dbReference type="AlphaFoldDB" id="A0A9P9WZV3"/>
<evidence type="ECO:0000313" key="1">
    <source>
        <dbReference type="EMBL" id="KAI3528442.1"/>
    </source>
</evidence>
<dbReference type="Proteomes" id="UP001056436">
    <property type="component" value="Unassembled WGS sequence"/>
</dbReference>
<organism evidence="1 2">
    <name type="scientific">Colletotrichum abscissum</name>
    <dbReference type="NCBI Taxonomy" id="1671311"/>
    <lineage>
        <taxon>Eukaryota</taxon>
        <taxon>Fungi</taxon>
        <taxon>Dikarya</taxon>
        <taxon>Ascomycota</taxon>
        <taxon>Pezizomycotina</taxon>
        <taxon>Sordariomycetes</taxon>
        <taxon>Hypocreomycetidae</taxon>
        <taxon>Glomerellales</taxon>
        <taxon>Glomerellaceae</taxon>
        <taxon>Colletotrichum</taxon>
        <taxon>Colletotrichum acutatum species complex</taxon>
    </lineage>
</organism>
<evidence type="ECO:0000313" key="2">
    <source>
        <dbReference type="Proteomes" id="UP001056436"/>
    </source>
</evidence>
<accession>A0A9P9WZV3</accession>
<gene>
    <name evidence="1" type="ORF">CABS02_15106</name>
</gene>